<dbReference type="InterPro" id="IPR022210">
    <property type="entry name" value="TF_GCR1-like"/>
</dbReference>
<keyword evidence="3" id="KW-0689">Ribosomal protein</keyword>
<gene>
    <name evidence="3" type="ORF">ATC70_000181</name>
</gene>
<accession>A0AAN7DG48</accession>
<dbReference type="GeneID" id="89943883"/>
<evidence type="ECO:0000313" key="4">
    <source>
        <dbReference type="Proteomes" id="UP001304243"/>
    </source>
</evidence>
<dbReference type="GO" id="GO:0005840">
    <property type="term" value="C:ribosome"/>
    <property type="evidence" value="ECO:0007669"/>
    <property type="project" value="UniProtKB-KW"/>
</dbReference>
<comment type="caution">
    <text evidence="3">The sequence shown here is derived from an EMBL/GenBank/DDBJ whole genome shotgun (WGS) entry which is preliminary data.</text>
</comment>
<dbReference type="Pfam" id="PF12550">
    <property type="entry name" value="GCR1_C"/>
    <property type="match status" value="1"/>
</dbReference>
<protein>
    <submittedName>
        <fullName evidence="3">54S ribosomal protein L31, mitochondrial</fullName>
    </submittedName>
</protein>
<dbReference type="EMBL" id="JASEJX010000013">
    <property type="protein sequence ID" value="KAK4516856.1"/>
    <property type="molecule type" value="Genomic_DNA"/>
</dbReference>
<organism evidence="3 4">
    <name type="scientific">Mucor velutinosus</name>
    <dbReference type="NCBI Taxonomy" id="708070"/>
    <lineage>
        <taxon>Eukaryota</taxon>
        <taxon>Fungi</taxon>
        <taxon>Fungi incertae sedis</taxon>
        <taxon>Mucoromycota</taxon>
        <taxon>Mucoromycotina</taxon>
        <taxon>Mucoromycetes</taxon>
        <taxon>Mucorales</taxon>
        <taxon>Mucorineae</taxon>
        <taxon>Mucoraceae</taxon>
        <taxon>Mucor</taxon>
    </lineage>
</organism>
<name>A0AAN7DG48_9FUNG</name>
<evidence type="ECO:0000256" key="1">
    <source>
        <dbReference type="SAM" id="MobiDB-lite"/>
    </source>
</evidence>
<reference evidence="3 4" key="1">
    <citation type="submission" date="2022-11" db="EMBL/GenBank/DDBJ databases">
        <title>Mucor velutinosus strain NIH1002 WGS.</title>
        <authorList>
            <person name="Subramanian P."/>
            <person name="Mullikin J.C."/>
            <person name="Segre J.A."/>
            <person name="Zelazny A.M."/>
        </authorList>
    </citation>
    <scope>NUCLEOTIDE SEQUENCE [LARGE SCALE GENOMIC DNA]</scope>
    <source>
        <strain evidence="3 4">NIH1002</strain>
    </source>
</reference>
<feature type="region of interest" description="Disordered" evidence="1">
    <location>
        <begin position="49"/>
        <end position="82"/>
    </location>
</feature>
<sequence length="164" mass="18549">MRELKERQKKSDEIQQQMQKVFDNIVTGKQQLQLSFRMDQGNQAVATTGAVANTSALPRSEDVSQSKQFSEEAQQSPPPPDYNNTAVATISLPYNQEGVPLYKMSRQVTTVCDLWDEWTIGRDEFWSVQELEENGALNEEKTTENGSISVKKIIDSVEDVEFEA</sequence>
<dbReference type="AlphaFoldDB" id="A0AAN7DG48"/>
<dbReference type="Proteomes" id="UP001304243">
    <property type="component" value="Unassembled WGS sequence"/>
</dbReference>
<feature type="compositionally biased region" description="Polar residues" evidence="1">
    <location>
        <begin position="49"/>
        <end position="58"/>
    </location>
</feature>
<proteinExistence type="predicted"/>
<feature type="domain" description="Transcription activator GCR1-like" evidence="2">
    <location>
        <begin position="102"/>
        <end position="134"/>
    </location>
</feature>
<dbReference type="RefSeq" id="XP_064683522.1">
    <property type="nucleotide sequence ID" value="XM_064819602.1"/>
</dbReference>
<keyword evidence="3" id="KW-0687">Ribonucleoprotein</keyword>
<keyword evidence="4" id="KW-1185">Reference proteome</keyword>
<evidence type="ECO:0000259" key="2">
    <source>
        <dbReference type="Pfam" id="PF12550"/>
    </source>
</evidence>
<feature type="compositionally biased region" description="Polar residues" evidence="1">
    <location>
        <begin position="65"/>
        <end position="75"/>
    </location>
</feature>
<evidence type="ECO:0000313" key="3">
    <source>
        <dbReference type="EMBL" id="KAK4516856.1"/>
    </source>
</evidence>